<reference evidence="3 4" key="1">
    <citation type="submission" date="2022-10" db="EMBL/GenBank/DDBJ databases">
        <title>Chitinophaga nivalis PC15 sp. nov., isolated from Pyeongchang county, South Korea.</title>
        <authorList>
            <person name="Trinh H.N."/>
        </authorList>
    </citation>
    <scope>NUCLEOTIDE SEQUENCE [LARGE SCALE GENOMIC DNA]</scope>
    <source>
        <strain evidence="3 4">PC14</strain>
    </source>
</reference>
<dbReference type="Pfam" id="PF13561">
    <property type="entry name" value="adh_short_C2"/>
    <property type="match status" value="1"/>
</dbReference>
<dbReference type="EC" id="1.1.1.47" evidence="3"/>
<dbReference type="GO" id="GO:0047936">
    <property type="term" value="F:glucose 1-dehydrogenase [NAD(P)+] activity"/>
    <property type="evidence" value="ECO:0007669"/>
    <property type="project" value="UniProtKB-EC"/>
</dbReference>
<sequence>MANLENKVAIVTGASSGIGKAVALLYAKEGATVVIGGRDKVRNQQVVDEIAANGGKAFFVQTDVSIPADCKRLVSETMSRYHRLDIVCNNAGMALPLTHISDVKIEDWQQLINTNLNGTFYSMHYQIPALLDSGGGSIVNMGSAASKVAYPGIGPYVASKHGMVGLTKAAALEYATKGIRINCVGPAFIDTPMLDVFITEEQKKQVAAMHPIGRMGRVEEVAELVLWLSTDKASFVTGSYYGIDGGYLAQ</sequence>
<dbReference type="PANTHER" id="PTHR24321:SF8">
    <property type="entry name" value="ESTRADIOL 17-BETA-DEHYDROGENASE 8-RELATED"/>
    <property type="match status" value="1"/>
</dbReference>
<protein>
    <submittedName>
        <fullName evidence="3">Glucose 1-dehydrogenase</fullName>
        <ecNumber evidence="3">1.1.1.47</ecNumber>
    </submittedName>
</protein>
<comment type="similarity">
    <text evidence="1">Belongs to the short-chain dehydrogenases/reductases (SDR) family.</text>
</comment>
<dbReference type="Gene3D" id="3.40.50.720">
    <property type="entry name" value="NAD(P)-binding Rossmann-like Domain"/>
    <property type="match status" value="1"/>
</dbReference>
<dbReference type="PRINTS" id="PR00080">
    <property type="entry name" value="SDRFAMILY"/>
</dbReference>
<accession>A0ABT3IJC8</accession>
<dbReference type="SUPFAM" id="SSF51735">
    <property type="entry name" value="NAD(P)-binding Rossmann-fold domains"/>
    <property type="match status" value="1"/>
</dbReference>
<evidence type="ECO:0000313" key="4">
    <source>
        <dbReference type="Proteomes" id="UP001207742"/>
    </source>
</evidence>
<dbReference type="NCBIfam" id="NF005559">
    <property type="entry name" value="PRK07231.1"/>
    <property type="match status" value="1"/>
</dbReference>
<dbReference type="PRINTS" id="PR00081">
    <property type="entry name" value="GDHRDH"/>
</dbReference>
<gene>
    <name evidence="3" type="ORF">OL497_09195</name>
</gene>
<evidence type="ECO:0000313" key="3">
    <source>
        <dbReference type="EMBL" id="MCW3484067.1"/>
    </source>
</evidence>
<comment type="caution">
    <text evidence="3">The sequence shown here is derived from an EMBL/GenBank/DDBJ whole genome shotgun (WGS) entry which is preliminary data.</text>
</comment>
<dbReference type="Proteomes" id="UP001207742">
    <property type="component" value="Unassembled WGS sequence"/>
</dbReference>
<keyword evidence="4" id="KW-1185">Reference proteome</keyword>
<keyword evidence="2 3" id="KW-0560">Oxidoreductase</keyword>
<dbReference type="PROSITE" id="PS00061">
    <property type="entry name" value="ADH_SHORT"/>
    <property type="match status" value="1"/>
</dbReference>
<dbReference type="EMBL" id="JAPDNS010000001">
    <property type="protein sequence ID" value="MCW3484067.1"/>
    <property type="molecule type" value="Genomic_DNA"/>
</dbReference>
<dbReference type="InterPro" id="IPR020904">
    <property type="entry name" value="Sc_DH/Rdtase_CS"/>
</dbReference>
<dbReference type="RefSeq" id="WP_264729586.1">
    <property type="nucleotide sequence ID" value="NZ_JAPDNR010000001.1"/>
</dbReference>
<organism evidence="3 4">
    <name type="scientific">Chitinophaga nivalis</name>
    <dbReference type="NCBI Taxonomy" id="2991709"/>
    <lineage>
        <taxon>Bacteria</taxon>
        <taxon>Pseudomonadati</taxon>
        <taxon>Bacteroidota</taxon>
        <taxon>Chitinophagia</taxon>
        <taxon>Chitinophagales</taxon>
        <taxon>Chitinophagaceae</taxon>
        <taxon>Chitinophaga</taxon>
    </lineage>
</organism>
<evidence type="ECO:0000256" key="1">
    <source>
        <dbReference type="ARBA" id="ARBA00006484"/>
    </source>
</evidence>
<proteinExistence type="inferred from homology"/>
<dbReference type="CDD" id="cd05233">
    <property type="entry name" value="SDR_c"/>
    <property type="match status" value="1"/>
</dbReference>
<name>A0ABT3IJC8_9BACT</name>
<dbReference type="PANTHER" id="PTHR24321">
    <property type="entry name" value="DEHYDROGENASES, SHORT CHAIN"/>
    <property type="match status" value="1"/>
</dbReference>
<dbReference type="InterPro" id="IPR036291">
    <property type="entry name" value="NAD(P)-bd_dom_sf"/>
</dbReference>
<dbReference type="InterPro" id="IPR002347">
    <property type="entry name" value="SDR_fam"/>
</dbReference>
<evidence type="ECO:0000256" key="2">
    <source>
        <dbReference type="ARBA" id="ARBA00023002"/>
    </source>
</evidence>